<dbReference type="OrthoDB" id="421226at2759"/>
<feature type="region of interest" description="Disordered" evidence="1">
    <location>
        <begin position="551"/>
        <end position="576"/>
    </location>
</feature>
<sequence length="619" mass="70081">MNTIFISKISKKPEQKYKQDLNTATNNKTVEYLTFDLEKSLPHPYLPTEVLFYKRDRIKLATGTKEKDVSIKDSLLKESDSPSKDSSLVKPVLTQPSSDNNHSADDASCQTVSVSAVSESTVASDSTTVTNNQTTIMKTDSGDKNEPHWLKLKKAAISKDVDTSSLTLSKESPEELKSKIETEVMVAPVEKPKLKPNLFLTRRTKHYRSIDDLSPEYGPLPFVKKLKILNERQKLEELELVMKTRSFSLDIPDNQSFDNDTLTRSHSEGSSMHHEQHRTDKNFLTAPLTSSPLHSSNESNETIERRNLKSILKKLSEDTKEKDVNDAAMPEKIDSTEFKRLMRAPTIEGYAARHSKLSKSVTFNRDTLQSPPNSANLTGTPQSLFPIVPSPLDNGLDLPQDEKQMELEKCGIQIVPNKPNNQVKIHKGSLEDEQQYFADILMAIKQVMSAHLQEIQGKYQQKFEMLEEEVRTKDEIITQLKAHISDLEKTNEDSFTPSDSLDTIISRERHSWEDPSHDEQEELEELPRPIHAWSSSSSLPSHNVVLDIDSTTDTDTAGETSEPEDTECDSTEYENSSQNWEIELLAAQMRKKRSASLDHTISRPFIKKRFIKGSSVDHD</sequence>
<protein>
    <submittedName>
        <fullName evidence="2">Uncharacterized protein</fullName>
    </submittedName>
</protein>
<feature type="region of interest" description="Disordered" evidence="1">
    <location>
        <begin position="123"/>
        <end position="145"/>
    </location>
</feature>
<evidence type="ECO:0000313" key="2">
    <source>
        <dbReference type="EMBL" id="CAG9831940.1"/>
    </source>
</evidence>
<feature type="region of interest" description="Disordered" evidence="1">
    <location>
        <begin position="253"/>
        <end position="305"/>
    </location>
</feature>
<gene>
    <name evidence="2" type="ORF">DIABBA_LOCUS5484</name>
</gene>
<feature type="compositionally biased region" description="Acidic residues" evidence="1">
    <location>
        <begin position="561"/>
        <end position="572"/>
    </location>
</feature>
<organism evidence="2 3">
    <name type="scientific">Diabrotica balteata</name>
    <name type="common">Banded cucumber beetle</name>
    <dbReference type="NCBI Taxonomy" id="107213"/>
    <lineage>
        <taxon>Eukaryota</taxon>
        <taxon>Metazoa</taxon>
        <taxon>Ecdysozoa</taxon>
        <taxon>Arthropoda</taxon>
        <taxon>Hexapoda</taxon>
        <taxon>Insecta</taxon>
        <taxon>Pterygota</taxon>
        <taxon>Neoptera</taxon>
        <taxon>Endopterygota</taxon>
        <taxon>Coleoptera</taxon>
        <taxon>Polyphaga</taxon>
        <taxon>Cucujiformia</taxon>
        <taxon>Chrysomeloidea</taxon>
        <taxon>Chrysomelidae</taxon>
        <taxon>Galerucinae</taxon>
        <taxon>Diabroticina</taxon>
        <taxon>Diabroticites</taxon>
        <taxon>Diabrotica</taxon>
    </lineage>
</organism>
<feature type="compositionally biased region" description="Low complexity" evidence="1">
    <location>
        <begin position="97"/>
        <end position="108"/>
    </location>
</feature>
<dbReference type="EMBL" id="OU898278">
    <property type="protein sequence ID" value="CAG9831940.1"/>
    <property type="molecule type" value="Genomic_DNA"/>
</dbReference>
<feature type="compositionally biased region" description="Polar residues" evidence="1">
    <location>
        <begin position="287"/>
        <end position="300"/>
    </location>
</feature>
<accession>A0A9N9SYQ1</accession>
<feature type="region of interest" description="Disordered" evidence="1">
    <location>
        <begin position="76"/>
        <end position="108"/>
    </location>
</feature>
<name>A0A9N9SYQ1_DIABA</name>
<reference evidence="2" key="1">
    <citation type="submission" date="2022-01" db="EMBL/GenBank/DDBJ databases">
        <authorList>
            <person name="King R."/>
        </authorList>
    </citation>
    <scope>NUCLEOTIDE SEQUENCE</scope>
</reference>
<dbReference type="AlphaFoldDB" id="A0A9N9SYQ1"/>
<evidence type="ECO:0000313" key="3">
    <source>
        <dbReference type="Proteomes" id="UP001153709"/>
    </source>
</evidence>
<evidence type="ECO:0000256" key="1">
    <source>
        <dbReference type="SAM" id="MobiDB-lite"/>
    </source>
</evidence>
<keyword evidence="3" id="KW-1185">Reference proteome</keyword>
<proteinExistence type="predicted"/>
<feature type="compositionally biased region" description="Basic and acidic residues" evidence="1">
    <location>
        <begin position="261"/>
        <end position="281"/>
    </location>
</feature>
<dbReference type="Proteomes" id="UP001153709">
    <property type="component" value="Chromosome 3"/>
</dbReference>